<keyword evidence="4 11" id="KW-0812">Transmembrane</keyword>
<evidence type="ECO:0000256" key="12">
    <source>
        <dbReference type="SAM" id="Phobius"/>
    </source>
</evidence>
<evidence type="ECO:0000313" key="14">
    <source>
        <dbReference type="Proteomes" id="UP000515135"/>
    </source>
</evidence>
<dbReference type="RefSeq" id="XP_019619233.1">
    <property type="nucleotide sequence ID" value="XM_019763674.1"/>
</dbReference>
<reference evidence="15" key="1">
    <citation type="submission" date="2025-08" db="UniProtKB">
        <authorList>
            <consortium name="RefSeq"/>
        </authorList>
    </citation>
    <scope>IDENTIFICATION</scope>
    <source>
        <tissue evidence="15">Gonad</tissue>
    </source>
</reference>
<comment type="similarity">
    <text evidence="11">Belongs to the amiloride-sensitive sodium channel (TC 1.A.6) family.</text>
</comment>
<evidence type="ECO:0000256" key="7">
    <source>
        <dbReference type="ARBA" id="ARBA00023065"/>
    </source>
</evidence>
<dbReference type="GO" id="GO:0015280">
    <property type="term" value="F:ligand-gated sodium channel activity"/>
    <property type="evidence" value="ECO:0007669"/>
    <property type="project" value="TreeGrafter"/>
</dbReference>
<keyword evidence="10 11" id="KW-0407">Ion channel</keyword>
<keyword evidence="2 11" id="KW-0813">Transport</keyword>
<feature type="signal peptide" evidence="13">
    <location>
        <begin position="1"/>
        <end position="23"/>
    </location>
</feature>
<evidence type="ECO:0000256" key="2">
    <source>
        <dbReference type="ARBA" id="ARBA00022448"/>
    </source>
</evidence>
<dbReference type="Gene3D" id="2.60.470.10">
    <property type="entry name" value="Acid-sensing ion channels like domains"/>
    <property type="match status" value="1"/>
</dbReference>
<keyword evidence="6" id="KW-0915">Sodium</keyword>
<feature type="chain" id="PRO_5028370694" evidence="13">
    <location>
        <begin position="24"/>
        <end position="443"/>
    </location>
</feature>
<name>A0A6P4Y4C7_BRABE</name>
<keyword evidence="14" id="KW-1185">Reference proteome</keyword>
<evidence type="ECO:0000256" key="9">
    <source>
        <dbReference type="ARBA" id="ARBA00023201"/>
    </source>
</evidence>
<feature type="transmembrane region" description="Helical" evidence="12">
    <location>
        <begin position="409"/>
        <end position="430"/>
    </location>
</feature>
<dbReference type="KEGG" id="bbel:109466072"/>
<evidence type="ECO:0000256" key="5">
    <source>
        <dbReference type="ARBA" id="ARBA00022989"/>
    </source>
</evidence>
<evidence type="ECO:0000256" key="13">
    <source>
        <dbReference type="SAM" id="SignalP"/>
    </source>
</evidence>
<dbReference type="PANTHER" id="PTHR11690:SF248">
    <property type="entry name" value="PICKPOCKET 17, ISOFORM A"/>
    <property type="match status" value="1"/>
</dbReference>
<dbReference type="GeneID" id="109466072"/>
<accession>A0A6P4Y4C7</accession>
<proteinExistence type="inferred from homology"/>
<keyword evidence="7 11" id="KW-0406">Ion transport</keyword>
<gene>
    <name evidence="15" type="primary">LOC109466072</name>
</gene>
<evidence type="ECO:0000256" key="8">
    <source>
        <dbReference type="ARBA" id="ARBA00023136"/>
    </source>
</evidence>
<evidence type="ECO:0000256" key="10">
    <source>
        <dbReference type="ARBA" id="ARBA00023303"/>
    </source>
</evidence>
<protein>
    <submittedName>
        <fullName evidence="15">Amiloride-sensitive sodium channel subunit alpha-like</fullName>
    </submittedName>
</protein>
<keyword evidence="13" id="KW-0732">Signal</keyword>
<dbReference type="InterPro" id="IPR001873">
    <property type="entry name" value="ENaC"/>
</dbReference>
<dbReference type="Proteomes" id="UP000515135">
    <property type="component" value="Unplaced"/>
</dbReference>
<dbReference type="Pfam" id="PF00858">
    <property type="entry name" value="ASC"/>
    <property type="match status" value="1"/>
</dbReference>
<keyword evidence="3 11" id="KW-0894">Sodium channel</keyword>
<dbReference type="PRINTS" id="PR01078">
    <property type="entry name" value="AMINACHANNEL"/>
</dbReference>
<organism evidence="14 15">
    <name type="scientific">Branchiostoma belcheri</name>
    <name type="common">Amphioxus</name>
    <dbReference type="NCBI Taxonomy" id="7741"/>
    <lineage>
        <taxon>Eukaryota</taxon>
        <taxon>Metazoa</taxon>
        <taxon>Chordata</taxon>
        <taxon>Cephalochordata</taxon>
        <taxon>Leptocardii</taxon>
        <taxon>Amphioxiformes</taxon>
        <taxon>Branchiostomatidae</taxon>
        <taxon>Branchiostoma</taxon>
    </lineage>
</organism>
<dbReference type="OrthoDB" id="6021021at2759"/>
<comment type="subcellular location">
    <subcellularLocation>
        <location evidence="1">Membrane</location>
        <topology evidence="1">Multi-pass membrane protein</topology>
    </subcellularLocation>
</comment>
<dbReference type="PANTHER" id="PTHR11690">
    <property type="entry name" value="AMILORIDE-SENSITIVE SODIUM CHANNEL-RELATED"/>
    <property type="match status" value="1"/>
</dbReference>
<evidence type="ECO:0000256" key="11">
    <source>
        <dbReference type="RuleBase" id="RU000679"/>
    </source>
</evidence>
<evidence type="ECO:0000313" key="15">
    <source>
        <dbReference type="RefSeq" id="XP_019619233.1"/>
    </source>
</evidence>
<keyword evidence="5 12" id="KW-1133">Transmembrane helix</keyword>
<dbReference type="AlphaFoldDB" id="A0A6P4Y4C7"/>
<evidence type="ECO:0000256" key="3">
    <source>
        <dbReference type="ARBA" id="ARBA00022461"/>
    </source>
</evidence>
<keyword evidence="9 11" id="KW-0739">Sodium transport</keyword>
<evidence type="ECO:0000256" key="6">
    <source>
        <dbReference type="ARBA" id="ARBA00023053"/>
    </source>
</evidence>
<keyword evidence="8 12" id="KW-0472">Membrane</keyword>
<dbReference type="GO" id="GO:0005886">
    <property type="term" value="C:plasma membrane"/>
    <property type="evidence" value="ECO:0007669"/>
    <property type="project" value="TreeGrafter"/>
</dbReference>
<sequence>MAGRKTPAAFWVCFFILLIPVLGICIYQIADRISFYVSYPVTRESREIAVQSQPFPSVTVCNNNPIRKAALSGTTHASLLDTDEQVRQGVENLLASTSSGAVNPSAAREILNTAYQDRRTARATGDLVGMSRDDIANLGHQLSDFVMSCSYNGRQCVSSDLSSVFTTFQSAKFGNCFTFNANFKVSSPNKGQGLTMTLYTDVAEYVGLFGRQPGVTVTVHPANTTAFPEDDGIVVRAGESAAIGLRKTVNNRMLAPFGDCQQDTDAESLYPGGYSLAACRKECLQKTLLQNCGCLDDPRTTSGNLCTASEESCRSRYYEQGATWRDNCDCKRPCREESYVTAMTSSPWAPENVLIPELDYVTPLPDVGGIIKQNIVQVQVYYLDNTSQQVDERAAYPVNKLMRDIGLDIAVWLALLLILIGIGYLVVLIIRACCGEGGGNKAI</sequence>
<evidence type="ECO:0000256" key="4">
    <source>
        <dbReference type="ARBA" id="ARBA00022692"/>
    </source>
</evidence>
<evidence type="ECO:0000256" key="1">
    <source>
        <dbReference type="ARBA" id="ARBA00004141"/>
    </source>
</evidence>